<sequence length="97" mass="11507">MHSGYAAREINILQRLSHTNIVRYYDNHMPFHRHATPWLVTKFCNIGTLKSLMEKYHLGGKLVPELFVWQIFESLAKAVRYCHDGPENKPRRIEEEQ</sequence>
<dbReference type="Pfam" id="PF00069">
    <property type="entry name" value="Pkinase"/>
    <property type="match status" value="1"/>
</dbReference>
<evidence type="ECO:0000256" key="6">
    <source>
        <dbReference type="ARBA" id="ARBA00022840"/>
    </source>
</evidence>
<keyword evidence="3" id="KW-0808">Transferase</keyword>
<reference evidence="10" key="1">
    <citation type="journal article" date="2020" name="Stud. Mycol.">
        <title>101 Dothideomycetes genomes: a test case for predicting lifestyles and emergence of pathogens.</title>
        <authorList>
            <person name="Haridas S."/>
            <person name="Albert R."/>
            <person name="Binder M."/>
            <person name="Bloem J."/>
            <person name="Labutti K."/>
            <person name="Salamov A."/>
            <person name="Andreopoulos B."/>
            <person name="Baker S."/>
            <person name="Barry K."/>
            <person name="Bills G."/>
            <person name="Bluhm B."/>
            <person name="Cannon C."/>
            <person name="Castanera R."/>
            <person name="Culley D."/>
            <person name="Daum C."/>
            <person name="Ezra D."/>
            <person name="Gonzalez J."/>
            <person name="Henrissat B."/>
            <person name="Kuo A."/>
            <person name="Liang C."/>
            <person name="Lipzen A."/>
            <person name="Lutzoni F."/>
            <person name="Magnuson J."/>
            <person name="Mondo S."/>
            <person name="Nolan M."/>
            <person name="Ohm R."/>
            <person name="Pangilinan J."/>
            <person name="Park H.-J."/>
            <person name="Ramirez L."/>
            <person name="Alfaro M."/>
            <person name="Sun H."/>
            <person name="Tritt A."/>
            <person name="Yoshinaga Y."/>
            <person name="Zwiers L.-H."/>
            <person name="Turgeon B."/>
            <person name="Goodwin S."/>
            <person name="Spatafora J."/>
            <person name="Crous P."/>
            <person name="Grigoriev I."/>
        </authorList>
    </citation>
    <scope>NUCLEOTIDE SEQUENCE</scope>
    <source>
        <strain evidence="10">CBS 161.51</strain>
    </source>
</reference>
<evidence type="ECO:0000256" key="5">
    <source>
        <dbReference type="ARBA" id="ARBA00022777"/>
    </source>
</evidence>
<evidence type="ECO:0000256" key="1">
    <source>
        <dbReference type="ARBA" id="ARBA00012513"/>
    </source>
</evidence>
<dbReference type="SUPFAM" id="SSF56112">
    <property type="entry name" value="Protein kinase-like (PK-like)"/>
    <property type="match status" value="1"/>
</dbReference>
<gene>
    <name evidence="10" type="ORF">EJ02DRAFT_497653</name>
</gene>
<dbReference type="InterPro" id="IPR000719">
    <property type="entry name" value="Prot_kinase_dom"/>
</dbReference>
<dbReference type="AlphaFoldDB" id="A0A6A5SEX1"/>
<dbReference type="InterPro" id="IPR011009">
    <property type="entry name" value="Kinase-like_dom_sf"/>
</dbReference>
<dbReference type="Gene3D" id="1.10.510.10">
    <property type="entry name" value="Transferase(Phosphotransferase) domain 1"/>
    <property type="match status" value="1"/>
</dbReference>
<keyword evidence="5" id="KW-0418">Kinase</keyword>
<dbReference type="GO" id="GO:0005524">
    <property type="term" value="F:ATP binding"/>
    <property type="evidence" value="ECO:0007669"/>
    <property type="project" value="UniProtKB-KW"/>
</dbReference>
<accession>A0A6A5SEX1</accession>
<dbReference type="InterPro" id="IPR050660">
    <property type="entry name" value="NEK_Ser/Thr_kinase"/>
</dbReference>
<evidence type="ECO:0000256" key="3">
    <source>
        <dbReference type="ARBA" id="ARBA00022679"/>
    </source>
</evidence>
<evidence type="ECO:0000256" key="4">
    <source>
        <dbReference type="ARBA" id="ARBA00022741"/>
    </source>
</evidence>
<comment type="catalytic activity">
    <reaction evidence="8">
        <text>L-seryl-[protein] + ATP = O-phospho-L-seryl-[protein] + ADP + H(+)</text>
        <dbReference type="Rhea" id="RHEA:17989"/>
        <dbReference type="Rhea" id="RHEA-COMP:9863"/>
        <dbReference type="Rhea" id="RHEA-COMP:11604"/>
        <dbReference type="ChEBI" id="CHEBI:15378"/>
        <dbReference type="ChEBI" id="CHEBI:29999"/>
        <dbReference type="ChEBI" id="CHEBI:30616"/>
        <dbReference type="ChEBI" id="CHEBI:83421"/>
        <dbReference type="ChEBI" id="CHEBI:456216"/>
        <dbReference type="EC" id="2.7.11.1"/>
    </reaction>
</comment>
<name>A0A6A5SEX1_9PLEO</name>
<keyword evidence="2" id="KW-0723">Serine/threonine-protein kinase</keyword>
<protein>
    <recommendedName>
        <fullName evidence="1">non-specific serine/threonine protein kinase</fullName>
        <ecNumber evidence="1">2.7.11.1</ecNumber>
    </recommendedName>
</protein>
<organism evidence="10 11">
    <name type="scientific">Clathrospora elynae</name>
    <dbReference type="NCBI Taxonomy" id="706981"/>
    <lineage>
        <taxon>Eukaryota</taxon>
        <taxon>Fungi</taxon>
        <taxon>Dikarya</taxon>
        <taxon>Ascomycota</taxon>
        <taxon>Pezizomycotina</taxon>
        <taxon>Dothideomycetes</taxon>
        <taxon>Pleosporomycetidae</taxon>
        <taxon>Pleosporales</taxon>
        <taxon>Diademaceae</taxon>
        <taxon>Clathrospora</taxon>
    </lineage>
</organism>
<dbReference type="Gene3D" id="3.30.200.20">
    <property type="entry name" value="Phosphorylase Kinase, domain 1"/>
    <property type="match status" value="1"/>
</dbReference>
<evidence type="ECO:0000256" key="7">
    <source>
        <dbReference type="ARBA" id="ARBA00047899"/>
    </source>
</evidence>
<evidence type="ECO:0000259" key="9">
    <source>
        <dbReference type="PROSITE" id="PS50011"/>
    </source>
</evidence>
<keyword evidence="11" id="KW-1185">Reference proteome</keyword>
<keyword evidence="4" id="KW-0547">Nucleotide-binding</keyword>
<evidence type="ECO:0000256" key="2">
    <source>
        <dbReference type="ARBA" id="ARBA00022527"/>
    </source>
</evidence>
<dbReference type="EMBL" id="ML976086">
    <property type="protein sequence ID" value="KAF1939185.1"/>
    <property type="molecule type" value="Genomic_DNA"/>
</dbReference>
<feature type="domain" description="Protein kinase" evidence="9">
    <location>
        <begin position="1"/>
        <end position="97"/>
    </location>
</feature>
<dbReference type="PANTHER" id="PTHR43671:SF98">
    <property type="entry name" value="SERINE_THREONINE-PROTEIN KINASE NEK11"/>
    <property type="match status" value="1"/>
</dbReference>
<keyword evidence="6" id="KW-0067">ATP-binding</keyword>
<comment type="catalytic activity">
    <reaction evidence="7">
        <text>L-threonyl-[protein] + ATP = O-phospho-L-threonyl-[protein] + ADP + H(+)</text>
        <dbReference type="Rhea" id="RHEA:46608"/>
        <dbReference type="Rhea" id="RHEA-COMP:11060"/>
        <dbReference type="Rhea" id="RHEA-COMP:11605"/>
        <dbReference type="ChEBI" id="CHEBI:15378"/>
        <dbReference type="ChEBI" id="CHEBI:30013"/>
        <dbReference type="ChEBI" id="CHEBI:30616"/>
        <dbReference type="ChEBI" id="CHEBI:61977"/>
        <dbReference type="ChEBI" id="CHEBI:456216"/>
        <dbReference type="EC" id="2.7.11.1"/>
    </reaction>
</comment>
<evidence type="ECO:0000313" key="11">
    <source>
        <dbReference type="Proteomes" id="UP000800038"/>
    </source>
</evidence>
<dbReference type="OrthoDB" id="310217at2759"/>
<dbReference type="GO" id="GO:0004674">
    <property type="term" value="F:protein serine/threonine kinase activity"/>
    <property type="evidence" value="ECO:0007669"/>
    <property type="project" value="UniProtKB-KW"/>
</dbReference>
<proteinExistence type="predicted"/>
<dbReference type="Proteomes" id="UP000800038">
    <property type="component" value="Unassembled WGS sequence"/>
</dbReference>
<dbReference type="PANTHER" id="PTHR43671">
    <property type="entry name" value="SERINE/THREONINE-PROTEIN KINASE NEK"/>
    <property type="match status" value="1"/>
</dbReference>
<evidence type="ECO:0000313" key="10">
    <source>
        <dbReference type="EMBL" id="KAF1939185.1"/>
    </source>
</evidence>
<evidence type="ECO:0000256" key="8">
    <source>
        <dbReference type="ARBA" id="ARBA00048679"/>
    </source>
</evidence>
<dbReference type="GO" id="GO:0005634">
    <property type="term" value="C:nucleus"/>
    <property type="evidence" value="ECO:0007669"/>
    <property type="project" value="TreeGrafter"/>
</dbReference>
<dbReference type="PROSITE" id="PS50011">
    <property type="entry name" value="PROTEIN_KINASE_DOM"/>
    <property type="match status" value="1"/>
</dbReference>
<dbReference type="EC" id="2.7.11.1" evidence="1"/>